<feature type="region of interest" description="Disordered" evidence="1">
    <location>
        <begin position="21"/>
        <end position="83"/>
    </location>
</feature>
<evidence type="ECO:0000313" key="4">
    <source>
        <dbReference type="Proteomes" id="UP001178508"/>
    </source>
</evidence>
<accession>A0AAV1F106</accession>
<keyword evidence="4" id="KW-1185">Reference proteome</keyword>
<dbReference type="InterPro" id="IPR001810">
    <property type="entry name" value="F-box_dom"/>
</dbReference>
<proteinExistence type="predicted"/>
<organism evidence="3 4">
    <name type="scientific">Xyrichtys novacula</name>
    <name type="common">Pearly razorfish</name>
    <name type="synonym">Hemipteronotus novacula</name>
    <dbReference type="NCBI Taxonomy" id="13765"/>
    <lineage>
        <taxon>Eukaryota</taxon>
        <taxon>Metazoa</taxon>
        <taxon>Chordata</taxon>
        <taxon>Craniata</taxon>
        <taxon>Vertebrata</taxon>
        <taxon>Euteleostomi</taxon>
        <taxon>Actinopterygii</taxon>
        <taxon>Neopterygii</taxon>
        <taxon>Teleostei</taxon>
        <taxon>Neoteleostei</taxon>
        <taxon>Acanthomorphata</taxon>
        <taxon>Eupercaria</taxon>
        <taxon>Labriformes</taxon>
        <taxon>Labridae</taxon>
        <taxon>Xyrichtys</taxon>
    </lineage>
</organism>
<evidence type="ECO:0000313" key="3">
    <source>
        <dbReference type="EMBL" id="CAJ1054640.1"/>
    </source>
</evidence>
<dbReference type="CDD" id="cd22093">
    <property type="entry name" value="F-box_FBXO15"/>
    <property type="match status" value="1"/>
</dbReference>
<dbReference type="EMBL" id="OY660867">
    <property type="protein sequence ID" value="CAJ1054640.1"/>
    <property type="molecule type" value="Genomic_DNA"/>
</dbReference>
<feature type="compositionally biased region" description="Basic and acidic residues" evidence="1">
    <location>
        <begin position="60"/>
        <end position="74"/>
    </location>
</feature>
<dbReference type="Proteomes" id="UP001178508">
    <property type="component" value="Chromosome 4"/>
</dbReference>
<protein>
    <submittedName>
        <fullName evidence="3">F-box only protein 15-like isoform X1</fullName>
    </submittedName>
</protein>
<dbReference type="PANTHER" id="PTHR46731">
    <property type="entry name" value="F-BOX ONLY PROTEIN 15"/>
    <property type="match status" value="1"/>
</dbReference>
<reference evidence="3" key="1">
    <citation type="submission" date="2023-08" db="EMBL/GenBank/DDBJ databases">
        <authorList>
            <person name="Alioto T."/>
            <person name="Alioto T."/>
            <person name="Gomez Garrido J."/>
        </authorList>
    </citation>
    <scope>NUCLEOTIDE SEQUENCE</scope>
</reference>
<feature type="domain" description="F-box" evidence="2">
    <location>
        <begin position="87"/>
        <end position="133"/>
    </location>
</feature>
<dbReference type="PROSITE" id="PS50181">
    <property type="entry name" value="FBOX"/>
    <property type="match status" value="1"/>
</dbReference>
<sequence length="521" mass="60203">MAAGRGEFCRSFLEGFERSSTVLVEGGKRQGPERRPPGPDRGRRGKKWMPGAAPPVSVKGVDRSFPEPNMESKKANPTPTVTSGHKENFIERLPSEILMKILSYLDASSLFCISYVSKCFHQIANDDIMWQKIYMSEFGGQTWKPKWADDAVHRVDAEEVGGQLAGHWKRMYFTAVAGQDINKWRRELREISMYTGLPRKTKWVLRNLNMSWELTVEAGNLEKKITLQQSWMSVFESSMILCWNGSCFPKYHYITNIQLHAVRKEAHWSLKTKKTGWRSLISNLDMRTQPTWFIGQDRLIRLIHLLPSFIVGIWRGENSVAFFMVCLHFHKLVERSLLGSPVCPYSEPENPLPADNSDPEFGLHSYSLHFGLHNTDTKIISGSFFQLYSHRSQIMDGQVELRFIDRTNLSKHRSLSGNIKMPWKSEELEGSVENCCIITLTLLDEFQKPFWCVSSPICMKMATKMLSLDYSGDYFLMEYRDQGGRVKMMLLWLEEQKQFFLIDLKVYIPVSKVNNHFSTDY</sequence>
<dbReference type="AlphaFoldDB" id="A0AAV1F106"/>
<evidence type="ECO:0000259" key="2">
    <source>
        <dbReference type="PROSITE" id="PS50181"/>
    </source>
</evidence>
<dbReference type="SMART" id="SM00256">
    <property type="entry name" value="FBOX"/>
    <property type="match status" value="1"/>
</dbReference>
<dbReference type="Pfam" id="PF12937">
    <property type="entry name" value="F-box-like"/>
    <property type="match status" value="1"/>
</dbReference>
<feature type="compositionally biased region" description="Basic and acidic residues" evidence="1">
    <location>
        <begin position="26"/>
        <end position="42"/>
    </location>
</feature>
<name>A0AAV1F106_XYRNO</name>
<dbReference type="Gene3D" id="1.20.1280.50">
    <property type="match status" value="1"/>
</dbReference>
<gene>
    <name evidence="3" type="ORF">XNOV1_A028269</name>
</gene>
<evidence type="ECO:0000256" key="1">
    <source>
        <dbReference type="SAM" id="MobiDB-lite"/>
    </source>
</evidence>
<dbReference type="InterPro" id="IPR036047">
    <property type="entry name" value="F-box-like_dom_sf"/>
</dbReference>
<dbReference type="SUPFAM" id="SSF81383">
    <property type="entry name" value="F-box domain"/>
    <property type="match status" value="1"/>
</dbReference>
<dbReference type="GO" id="GO:0019005">
    <property type="term" value="C:SCF ubiquitin ligase complex"/>
    <property type="evidence" value="ECO:0007669"/>
    <property type="project" value="TreeGrafter"/>
</dbReference>
<dbReference type="PANTHER" id="PTHR46731:SF1">
    <property type="entry name" value="F-BOX ONLY PROTEIN 15"/>
    <property type="match status" value="1"/>
</dbReference>